<dbReference type="OMA" id="SEVQYRR"/>
<reference evidence="1 2" key="1">
    <citation type="submission" date="2018-11" db="EMBL/GenBank/DDBJ databases">
        <authorList>
            <consortium name="Pathogen Informatics"/>
        </authorList>
    </citation>
    <scope>NUCLEOTIDE SEQUENCE [LARGE SCALE GENOMIC DNA]</scope>
</reference>
<dbReference type="InParanoid" id="A0A3P7FXD1"/>
<sequence length="78" mass="9198">MCKLMRNYKEFGRTTLNISNRNSSKINSERRISTGTLNRLILVAQALESEVQYRRQIDINGRRIVIALRTINLNKRNY</sequence>
<evidence type="ECO:0000313" key="1">
    <source>
        <dbReference type="EMBL" id="VDM13825.1"/>
    </source>
</evidence>
<dbReference type="OrthoDB" id="5804949at2759"/>
<gene>
    <name evidence="1" type="ORF">WBA_LOCUS7211</name>
</gene>
<organism evidence="1 2">
    <name type="scientific">Wuchereria bancrofti</name>
    <dbReference type="NCBI Taxonomy" id="6293"/>
    <lineage>
        <taxon>Eukaryota</taxon>
        <taxon>Metazoa</taxon>
        <taxon>Ecdysozoa</taxon>
        <taxon>Nematoda</taxon>
        <taxon>Chromadorea</taxon>
        <taxon>Rhabditida</taxon>
        <taxon>Spirurina</taxon>
        <taxon>Spiruromorpha</taxon>
        <taxon>Filarioidea</taxon>
        <taxon>Onchocercidae</taxon>
        <taxon>Wuchereria</taxon>
    </lineage>
</organism>
<accession>A0A3P7FXD1</accession>
<keyword evidence="2" id="KW-1185">Reference proteome</keyword>
<dbReference type="AlphaFoldDB" id="A0A3P7FXD1"/>
<protein>
    <submittedName>
        <fullName evidence="1">Uncharacterized protein</fullName>
    </submittedName>
</protein>
<proteinExistence type="predicted"/>
<evidence type="ECO:0000313" key="2">
    <source>
        <dbReference type="Proteomes" id="UP000270924"/>
    </source>
</evidence>
<dbReference type="EMBL" id="UYWW01004925">
    <property type="protein sequence ID" value="VDM13825.1"/>
    <property type="molecule type" value="Genomic_DNA"/>
</dbReference>
<name>A0A3P7FXD1_WUCBA</name>
<dbReference type="Proteomes" id="UP000270924">
    <property type="component" value="Unassembled WGS sequence"/>
</dbReference>